<dbReference type="OMA" id="RMEMHER"/>
<dbReference type="PANTHER" id="PTHR21501">
    <property type="entry name" value="PROTEIN FAM-161"/>
    <property type="match status" value="1"/>
</dbReference>
<feature type="compositionally biased region" description="Basic and acidic residues" evidence="4">
    <location>
        <begin position="1418"/>
        <end position="1428"/>
    </location>
</feature>
<feature type="compositionally biased region" description="Basic and acidic residues" evidence="4">
    <location>
        <begin position="1466"/>
        <end position="1497"/>
    </location>
</feature>
<feature type="region of interest" description="Disordered" evidence="4">
    <location>
        <begin position="117"/>
        <end position="137"/>
    </location>
</feature>
<keyword evidence="2 3" id="KW-0175">Coiled coil</keyword>
<dbReference type="PANTHER" id="PTHR21501:SF1">
    <property type="entry name" value="PROTEIN FAM-161"/>
    <property type="match status" value="1"/>
</dbReference>
<dbReference type="GO" id="GO:0044782">
    <property type="term" value="P:cilium organization"/>
    <property type="evidence" value="ECO:0007669"/>
    <property type="project" value="TreeGrafter"/>
</dbReference>
<feature type="region of interest" description="Disordered" evidence="4">
    <location>
        <begin position="1098"/>
        <end position="1124"/>
    </location>
</feature>
<dbReference type="GO" id="GO:0005509">
    <property type="term" value="F:calcium ion binding"/>
    <property type="evidence" value="ECO:0007669"/>
    <property type="project" value="InterPro"/>
</dbReference>
<gene>
    <name evidence="6" type="ORF">PPERSA_12896</name>
</gene>
<dbReference type="SUPFAM" id="SSF47473">
    <property type="entry name" value="EF-hand"/>
    <property type="match status" value="2"/>
</dbReference>
<dbReference type="OrthoDB" id="297644at2759"/>
<name>A0A0V0R1K6_PSEPJ</name>
<sequence>MDLNITGKSYTPITASQKKAQQLISSKKNNYEININNNKKNSTKLSSDLKKTVKQNNFQPRSEIHMQKHRAGDQGLNIQSNKNEFDLQVVGKRAEKGRNSQKQKFTESIKYTNLEASVTRSSNRGSPARNLSQDEIYDSQQLGERFNYSGKLINNNTENENQSIINNSHRHLNYSRSRSPKSGNKLQESGIQYKENVVLSGGFKIPSQSLEKRNERNRRMAGVRDATESFQQEEEQRNKRIIMQKMGILDRDVDEYFDVMDDRVYDREQDEEVHQILEQTVESKIGSVHEQRNQLLRRKEELERQKAAILAERQKQLDRLYGYKKFSSSNYQLNNFIDIQEQDYEESGQLSNSQNLKQNIQFENKQDVQSQQKAQQLIGNIDINTSSYQRQFRQQQDIQNERNQDQLEFNQNYGIQQQKQDDITTQEDDQNDENLYYDDEKIQKYIHEQRPNFEETEETLQEHRKRMRQLEEMYNNRKEHQDEYEEEQRKIQEKIKNGIMKRPLTQEEIEQMKFEEEFKDYVKNRKKNDERMKMSQTANKKEFDVFQSTSPNKKSWKKPTHAQMVENISSLYPLEVQKELRKQAREGKQFDNIENMNLTQSGFITSQQSFKQNLKKVTSQESEICMLQGLFDKLDRGQKGKIDKFDLGQEIMKNQELREMYNINEHNLNKELQEFKSQEQGYLTPGEMTKFFKKPRKMVKAKKSQNLFTSEIRQNKAFQEEEKQKESLGNCLLSQEHIQIMKQIFDQVDKDQDWVIRRQNLIKALRQDIRIARILHLPAVYLANIDKQLTTDRVLYRIEKEEFIGNDEEKKNKEFITWAQFLDYFTDIQNLGKKTEVQKNEDLLKSQHMKIYSQFKNEMDDQDTIEINENVERVLKEAFEKTEKHSEIYVNSSYFIENVRMHPEYQNISGMPGRIKAVNYELEDEQVNMVLDRMEQEAEEFLEFDEIMEFFSRRGRPKAIQEKIDGNKYGTSSQGAVRLMDQEQKIFGGENTFKLQQQFLKKSSLKNSQNGSFKFQDNTYSTSFRENNGLNFKEYQNFGKSSSSQNNQQKYQQQQDDEIDDREYIDAYDSDPETYQYHRGTQNINKPVQKLSKLNRSVSNNNFNKSNSFGERSQGNSPDMKKQSKVGFSTVQINQFPAQSTQSFYADSSLNGQRMTYQSIGGRPPRATSTQGLRNSGEFKITKPQPFQFDERERQRQMTRSISQRRFDEMIDDIRQKEYETYNQPFRANPVPAHVKKPLFQKLMHNQEKRRADVRANSIAITISREKPFSFYQRDIEKMKAKKKNKWEREQFVFKANKVPWFCNVDLLDRINNEEDQKRKERVAKEAQRIMQMSKLPPRMEMHEQQKKAKLMRDGIGTIDNLQYNTKSNKYTQEMSFQPQKAKPIPDFQKLQKKFQDDLDHKRQSQRTTEVKPFNFQETRKAPPRDYLDQENTLMKQQKEKPPIDKIEYARRITNKEPDYMPPSTKKFESYVKKQKELKEKKEKEEQEKQKQLELKEKRRKEAAKKFRASGIVKDRAEETKVRLEQQKQAQETTFKKQAEEWKNKKQEIKEKVASAPYLVERPPIRDKKLAKLKALNKMHQTCIKNKMTEKEMKEVFTKEELLELEDLQFIKKRYPKYFEEIELQV</sequence>
<evidence type="ECO:0000256" key="4">
    <source>
        <dbReference type="SAM" id="MobiDB-lite"/>
    </source>
</evidence>
<evidence type="ECO:0000256" key="1">
    <source>
        <dbReference type="ARBA" id="ARBA00006663"/>
    </source>
</evidence>
<keyword evidence="7" id="KW-1185">Reference proteome</keyword>
<evidence type="ECO:0000313" key="6">
    <source>
        <dbReference type="EMBL" id="KRX08415.1"/>
    </source>
</evidence>
<feature type="compositionally biased region" description="Basic residues" evidence="4">
    <location>
        <begin position="1498"/>
        <end position="1508"/>
    </location>
</feature>
<dbReference type="InterPro" id="IPR019579">
    <property type="entry name" value="FAM161A/B"/>
</dbReference>
<dbReference type="EMBL" id="LDAU01000063">
    <property type="protein sequence ID" value="KRX08415.1"/>
    <property type="molecule type" value="Genomic_DNA"/>
</dbReference>
<comment type="similarity">
    <text evidence="1">Belongs to the FAM161 family.</text>
</comment>
<reference evidence="6 7" key="1">
    <citation type="journal article" date="2015" name="Sci. Rep.">
        <title>Genome of the facultative scuticociliatosis pathogen Pseudocohnilembus persalinus provides insight into its virulence through horizontal gene transfer.</title>
        <authorList>
            <person name="Xiong J."/>
            <person name="Wang G."/>
            <person name="Cheng J."/>
            <person name="Tian M."/>
            <person name="Pan X."/>
            <person name="Warren A."/>
            <person name="Jiang C."/>
            <person name="Yuan D."/>
            <person name="Miao W."/>
        </authorList>
    </citation>
    <scope>NUCLEOTIDE SEQUENCE [LARGE SCALE GENOMIC DNA]</scope>
    <source>
        <strain evidence="6">36N120E</strain>
    </source>
</reference>
<feature type="coiled-coil region" evidence="3">
    <location>
        <begin position="453"/>
        <end position="497"/>
    </location>
</feature>
<evidence type="ECO:0000313" key="7">
    <source>
        <dbReference type="Proteomes" id="UP000054937"/>
    </source>
</evidence>
<feature type="compositionally biased region" description="Low complexity" evidence="4">
    <location>
        <begin position="1040"/>
        <end position="1054"/>
    </location>
</feature>
<feature type="coiled-coil region" evidence="3">
    <location>
        <begin position="285"/>
        <end position="319"/>
    </location>
</feature>
<dbReference type="GO" id="GO:0005856">
    <property type="term" value="C:cytoskeleton"/>
    <property type="evidence" value="ECO:0007669"/>
    <property type="project" value="UniProtKB-ARBA"/>
</dbReference>
<accession>A0A0V0R1K6</accession>
<dbReference type="Gene3D" id="1.10.238.10">
    <property type="entry name" value="EF-hand"/>
    <property type="match status" value="1"/>
</dbReference>
<dbReference type="Pfam" id="PF10595">
    <property type="entry name" value="FAM161A_B"/>
    <property type="match status" value="1"/>
</dbReference>
<dbReference type="InterPro" id="IPR051655">
    <property type="entry name" value="FAM161"/>
</dbReference>
<comment type="caution">
    <text evidence="6">The sequence shown here is derived from an EMBL/GenBank/DDBJ whole genome shotgun (WGS) entry which is preliminary data.</text>
</comment>
<feature type="compositionally biased region" description="Low complexity" evidence="4">
    <location>
        <begin position="1098"/>
        <end position="1108"/>
    </location>
</feature>
<feature type="domain" description="EF-hand" evidence="5">
    <location>
        <begin position="736"/>
        <end position="771"/>
    </location>
</feature>
<dbReference type="PROSITE" id="PS50222">
    <property type="entry name" value="EF_HAND_2"/>
    <property type="match status" value="1"/>
</dbReference>
<evidence type="ECO:0000259" key="5">
    <source>
        <dbReference type="PROSITE" id="PS50222"/>
    </source>
</evidence>
<evidence type="ECO:0000256" key="3">
    <source>
        <dbReference type="SAM" id="Coils"/>
    </source>
</evidence>
<evidence type="ECO:0000256" key="2">
    <source>
        <dbReference type="ARBA" id="ARBA00023054"/>
    </source>
</evidence>
<dbReference type="GO" id="GO:0005929">
    <property type="term" value="C:cilium"/>
    <property type="evidence" value="ECO:0007669"/>
    <property type="project" value="TreeGrafter"/>
</dbReference>
<protein>
    <recommendedName>
        <fullName evidence="5">EF-hand domain-containing protein</fullName>
    </recommendedName>
</protein>
<dbReference type="Proteomes" id="UP000054937">
    <property type="component" value="Unassembled WGS sequence"/>
</dbReference>
<dbReference type="InterPro" id="IPR011992">
    <property type="entry name" value="EF-hand-dom_pair"/>
</dbReference>
<proteinExistence type="inferred from homology"/>
<feature type="region of interest" description="Disordered" evidence="4">
    <location>
        <begin position="1452"/>
        <end position="1509"/>
    </location>
</feature>
<feature type="region of interest" description="Disordered" evidence="4">
    <location>
        <begin position="1398"/>
        <end position="1428"/>
    </location>
</feature>
<feature type="region of interest" description="Disordered" evidence="4">
    <location>
        <begin position="1036"/>
        <end position="1061"/>
    </location>
</feature>
<dbReference type="InParanoid" id="A0A0V0R1K6"/>
<organism evidence="6 7">
    <name type="scientific">Pseudocohnilembus persalinus</name>
    <name type="common">Ciliate</name>
    <dbReference type="NCBI Taxonomy" id="266149"/>
    <lineage>
        <taxon>Eukaryota</taxon>
        <taxon>Sar</taxon>
        <taxon>Alveolata</taxon>
        <taxon>Ciliophora</taxon>
        <taxon>Intramacronucleata</taxon>
        <taxon>Oligohymenophorea</taxon>
        <taxon>Scuticociliatia</taxon>
        <taxon>Philasterida</taxon>
        <taxon>Pseudocohnilembidae</taxon>
        <taxon>Pseudocohnilembus</taxon>
    </lineage>
</organism>
<dbReference type="InterPro" id="IPR002048">
    <property type="entry name" value="EF_hand_dom"/>
</dbReference>